<evidence type="ECO:0000313" key="3">
    <source>
        <dbReference type="Proteomes" id="UP000256964"/>
    </source>
</evidence>
<keyword evidence="3" id="KW-1185">Reference proteome</keyword>
<feature type="compositionally biased region" description="Polar residues" evidence="1">
    <location>
        <begin position="145"/>
        <end position="160"/>
    </location>
</feature>
<feature type="compositionally biased region" description="Low complexity" evidence="1">
    <location>
        <begin position="231"/>
        <end position="243"/>
    </location>
</feature>
<sequence>MGSIAVIPTNSNQLLQRSFADETSPSLGSYVHTSHTSLTTPDLVEPPRPVSPGAGGKHIPVSAVTGLQAPSPGTSLSSQAVSASPANTSSSSDEQLPTRASIRAWAKATPAGPPRYSPSPWGSAMLPQSRILDRHSVAGSAGRRTVSSVSQDGASGSGSSTDEDDRVRSRNLPFPEESSGNVADIESSGSSGEDMAPQDTSDPSPSASPPPFASPPDRELLAPAPLHSHPHQSQAHPGSSSSESPPPAGVIPPAGIQEQQDRIDRRVDRHHRRRHRDRDRERRARPSNPNPTPPQHHSQPQGRPHGHSTLAPLRLIPDRPLPAPPPLRPLQLVSSGGGDLFDDISRMLQFSRRPLLRTGVDPGGTRGASRSPPRNNDVLVDIWCMIQMSNGR</sequence>
<organism evidence="2 3">
    <name type="scientific">Lentinus brumalis</name>
    <dbReference type="NCBI Taxonomy" id="2498619"/>
    <lineage>
        <taxon>Eukaryota</taxon>
        <taxon>Fungi</taxon>
        <taxon>Dikarya</taxon>
        <taxon>Basidiomycota</taxon>
        <taxon>Agaricomycotina</taxon>
        <taxon>Agaricomycetes</taxon>
        <taxon>Polyporales</taxon>
        <taxon>Polyporaceae</taxon>
        <taxon>Lentinus</taxon>
    </lineage>
</organism>
<proteinExistence type="predicted"/>
<reference evidence="2 3" key="1">
    <citation type="journal article" date="2018" name="Biotechnol. Biofuels">
        <title>Integrative visual omics of the white-rot fungus Polyporus brumalis exposes the biotechnological potential of its oxidative enzymes for delignifying raw plant biomass.</title>
        <authorList>
            <person name="Miyauchi S."/>
            <person name="Rancon A."/>
            <person name="Drula E."/>
            <person name="Hage H."/>
            <person name="Chaduli D."/>
            <person name="Favel A."/>
            <person name="Grisel S."/>
            <person name="Henrissat B."/>
            <person name="Herpoel-Gimbert I."/>
            <person name="Ruiz-Duenas F.J."/>
            <person name="Chevret D."/>
            <person name="Hainaut M."/>
            <person name="Lin J."/>
            <person name="Wang M."/>
            <person name="Pangilinan J."/>
            <person name="Lipzen A."/>
            <person name="Lesage-Meessen L."/>
            <person name="Navarro D."/>
            <person name="Riley R."/>
            <person name="Grigoriev I.V."/>
            <person name="Zhou S."/>
            <person name="Raouche S."/>
            <person name="Rosso M.N."/>
        </authorList>
    </citation>
    <scope>NUCLEOTIDE SEQUENCE [LARGE SCALE GENOMIC DNA]</scope>
    <source>
        <strain evidence="2 3">BRFM 1820</strain>
    </source>
</reference>
<gene>
    <name evidence="2" type="ORF">OH76DRAFT_941256</name>
</gene>
<feature type="region of interest" description="Disordered" evidence="1">
    <location>
        <begin position="24"/>
        <end position="319"/>
    </location>
</feature>
<feature type="compositionally biased region" description="Basic residues" evidence="1">
    <location>
        <begin position="268"/>
        <end position="277"/>
    </location>
</feature>
<name>A0A371CZH7_9APHY</name>
<evidence type="ECO:0000313" key="2">
    <source>
        <dbReference type="EMBL" id="RDX45675.1"/>
    </source>
</evidence>
<evidence type="ECO:0000256" key="1">
    <source>
        <dbReference type="SAM" id="MobiDB-lite"/>
    </source>
</evidence>
<protein>
    <submittedName>
        <fullName evidence="2">Uncharacterized protein</fullName>
    </submittedName>
</protein>
<dbReference type="OrthoDB" id="2758717at2759"/>
<dbReference type="AlphaFoldDB" id="A0A371CZH7"/>
<feature type="compositionally biased region" description="Low complexity" evidence="1">
    <location>
        <begin position="80"/>
        <end position="92"/>
    </location>
</feature>
<feature type="compositionally biased region" description="Polar residues" evidence="1">
    <location>
        <begin position="24"/>
        <end position="40"/>
    </location>
</feature>
<dbReference type="EMBL" id="KZ857435">
    <property type="protein sequence ID" value="RDX45675.1"/>
    <property type="molecule type" value="Genomic_DNA"/>
</dbReference>
<accession>A0A371CZH7</accession>
<dbReference type="Proteomes" id="UP000256964">
    <property type="component" value="Unassembled WGS sequence"/>
</dbReference>